<keyword evidence="1" id="KW-0436">Ligase</keyword>
<dbReference type="PANTHER" id="PTHR43585:SF2">
    <property type="entry name" value="ATP-GRASP ENZYME FSQD"/>
    <property type="match status" value="1"/>
</dbReference>
<reference evidence="6 7" key="1">
    <citation type="submission" date="2020-11" db="EMBL/GenBank/DDBJ databases">
        <title>Corynebacterium sp. ZJ-599.</title>
        <authorList>
            <person name="Zhou J."/>
        </authorList>
    </citation>
    <scope>NUCLEOTIDE SEQUENCE [LARGE SCALE GENOMIC DNA]</scope>
    <source>
        <strain evidence="6 7">ZJ-599</strain>
    </source>
</reference>
<keyword evidence="7" id="KW-1185">Reference proteome</keyword>
<dbReference type="SUPFAM" id="SSF56059">
    <property type="entry name" value="Glutathione synthetase ATP-binding domain-like"/>
    <property type="match status" value="1"/>
</dbReference>
<evidence type="ECO:0000256" key="2">
    <source>
        <dbReference type="ARBA" id="ARBA00022741"/>
    </source>
</evidence>
<evidence type="ECO:0000313" key="6">
    <source>
        <dbReference type="EMBL" id="QPK79281.1"/>
    </source>
</evidence>
<dbReference type="AlphaFoldDB" id="A0A7T0KEE9"/>
<dbReference type="EMBL" id="CP064954">
    <property type="protein sequence ID" value="QPK79281.1"/>
    <property type="molecule type" value="Genomic_DNA"/>
</dbReference>
<dbReference type="Pfam" id="PF13535">
    <property type="entry name" value="ATP-grasp_4"/>
    <property type="match status" value="1"/>
</dbReference>
<dbReference type="PANTHER" id="PTHR43585">
    <property type="entry name" value="FUMIPYRROLE BIOSYNTHESIS PROTEIN C"/>
    <property type="match status" value="1"/>
</dbReference>
<dbReference type="GO" id="GO:0046872">
    <property type="term" value="F:metal ion binding"/>
    <property type="evidence" value="ECO:0007669"/>
    <property type="project" value="InterPro"/>
</dbReference>
<dbReference type="InterPro" id="IPR052032">
    <property type="entry name" value="ATP-dep_AA_Ligase"/>
</dbReference>
<evidence type="ECO:0000256" key="1">
    <source>
        <dbReference type="ARBA" id="ARBA00022598"/>
    </source>
</evidence>
<keyword evidence="2 4" id="KW-0547">Nucleotide-binding</keyword>
<name>A0A7T0KEE9_9CORY</name>
<evidence type="ECO:0000259" key="5">
    <source>
        <dbReference type="PROSITE" id="PS50975"/>
    </source>
</evidence>
<keyword evidence="3 4" id="KW-0067">ATP-binding</keyword>
<evidence type="ECO:0000313" key="7">
    <source>
        <dbReference type="Proteomes" id="UP000594681"/>
    </source>
</evidence>
<dbReference type="PROSITE" id="PS50975">
    <property type="entry name" value="ATP_GRASP"/>
    <property type="match status" value="1"/>
</dbReference>
<dbReference type="Gene3D" id="3.30.470.20">
    <property type="entry name" value="ATP-grasp fold, B domain"/>
    <property type="match status" value="1"/>
</dbReference>
<protein>
    <submittedName>
        <fullName evidence="6">ATP-grasp domain-containing protein</fullName>
    </submittedName>
</protein>
<sequence length="404" mass="42930">MIFYILEARKAIMEAAQSQGGEGIAVVAPGADHHDLAGYPIIEVADAKNPLLVAQALAGVAESSPQRQMCIGLGDDTAQCALMVNTFFGWEVEHLPNFTSLESMRDKHRLRCTLGPGHRLNGQFWTVSADAAAATCTPDATPTSTSAVVVQLLESCPNGVVLKPNRGSGSRDVLTVRDKAQAHSVELTGESFLAEELFFGPEFSVEGLSWDGQYFPLVVTQKTTGGATGLVETGQLQPARIGKQETMALFAAAEEVLAAVGYRFGLSHIEFILSATGPKLIEAHGRVGGDRIADMMRWSIGATAFEILFQTYVTGQGPQLADAPACHPSPQEAAIRFVDMTGWKGTDEQWRQRVAACPGVQEAVVLKPAGQRGLIGKSADRHAHVLVAGDDASAILRAVEEALG</sequence>
<proteinExistence type="predicted"/>
<dbReference type="GO" id="GO:0016874">
    <property type="term" value="F:ligase activity"/>
    <property type="evidence" value="ECO:0007669"/>
    <property type="project" value="UniProtKB-KW"/>
</dbReference>
<dbReference type="Proteomes" id="UP000594681">
    <property type="component" value="Chromosome"/>
</dbReference>
<dbReference type="GO" id="GO:0005524">
    <property type="term" value="F:ATP binding"/>
    <property type="evidence" value="ECO:0007669"/>
    <property type="project" value="UniProtKB-UniRule"/>
</dbReference>
<evidence type="ECO:0000256" key="3">
    <source>
        <dbReference type="ARBA" id="ARBA00022840"/>
    </source>
</evidence>
<dbReference type="KEGG" id="cliz:G7Y31_00680"/>
<dbReference type="RefSeq" id="WP_165011179.1">
    <property type="nucleotide sequence ID" value="NZ_CP064954.1"/>
</dbReference>
<organism evidence="6 7">
    <name type="scientific">Corynebacterium lizhenjunii</name>
    <dbReference type="NCBI Taxonomy" id="2709394"/>
    <lineage>
        <taxon>Bacteria</taxon>
        <taxon>Bacillati</taxon>
        <taxon>Actinomycetota</taxon>
        <taxon>Actinomycetes</taxon>
        <taxon>Mycobacteriales</taxon>
        <taxon>Corynebacteriaceae</taxon>
        <taxon>Corynebacterium</taxon>
    </lineage>
</organism>
<feature type="domain" description="ATP-grasp" evidence="5">
    <location>
        <begin position="127"/>
        <end position="313"/>
    </location>
</feature>
<dbReference type="InterPro" id="IPR011761">
    <property type="entry name" value="ATP-grasp"/>
</dbReference>
<accession>A0A7T0KEE9</accession>
<gene>
    <name evidence="6" type="ORF">G7Y31_00680</name>
</gene>
<evidence type="ECO:0000256" key="4">
    <source>
        <dbReference type="PROSITE-ProRule" id="PRU00409"/>
    </source>
</evidence>